<accession>A0ABU0LSK1</accession>
<dbReference type="EMBL" id="JAUSVR010000007">
    <property type="protein sequence ID" value="MDQ0511686.1"/>
    <property type="molecule type" value="Genomic_DNA"/>
</dbReference>
<organism evidence="1 2">
    <name type="scientific">Ancylobacter amanitiformis</name>
    <dbReference type="NCBI Taxonomy" id="217069"/>
    <lineage>
        <taxon>Bacteria</taxon>
        <taxon>Pseudomonadati</taxon>
        <taxon>Pseudomonadota</taxon>
        <taxon>Alphaproteobacteria</taxon>
        <taxon>Hyphomicrobiales</taxon>
        <taxon>Xanthobacteraceae</taxon>
        <taxon>Ancylobacter</taxon>
    </lineage>
</organism>
<gene>
    <name evidence="1" type="ORF">QOZ99_002585</name>
</gene>
<dbReference type="RefSeq" id="WP_306890377.1">
    <property type="nucleotide sequence ID" value="NZ_JAUSVR010000007.1"/>
</dbReference>
<proteinExistence type="predicted"/>
<reference evidence="1 2" key="1">
    <citation type="submission" date="2023-07" db="EMBL/GenBank/DDBJ databases">
        <title>Genomic Encyclopedia of Type Strains, Phase IV (KMG-IV): sequencing the most valuable type-strain genomes for metagenomic binning, comparative biology and taxonomic classification.</title>
        <authorList>
            <person name="Goeker M."/>
        </authorList>
    </citation>
    <scope>NUCLEOTIDE SEQUENCE [LARGE SCALE GENOMIC DNA]</scope>
    <source>
        <strain evidence="1 2">DSM 15561</strain>
    </source>
</reference>
<comment type="caution">
    <text evidence="1">The sequence shown here is derived from an EMBL/GenBank/DDBJ whole genome shotgun (WGS) entry which is preliminary data.</text>
</comment>
<protein>
    <submittedName>
        <fullName evidence="1">Uncharacterized protein</fullName>
    </submittedName>
</protein>
<evidence type="ECO:0000313" key="2">
    <source>
        <dbReference type="Proteomes" id="UP001235094"/>
    </source>
</evidence>
<keyword evidence="2" id="KW-1185">Reference proteome</keyword>
<sequence length="97" mass="10506">MPACHGDRERVEIRARLSEAALLEGRDLRPTVDVRADLFGAPAGYLARDVFTDTGAIAPLRVRLAGIREAATPVLAASTAHGSMERICRPRRSAGRR</sequence>
<evidence type="ECO:0000313" key="1">
    <source>
        <dbReference type="EMBL" id="MDQ0511686.1"/>
    </source>
</evidence>
<name>A0ABU0LSK1_9HYPH</name>
<dbReference type="Proteomes" id="UP001235094">
    <property type="component" value="Unassembled WGS sequence"/>
</dbReference>